<reference evidence="2" key="1">
    <citation type="submission" date="2020-04" db="EMBL/GenBank/DDBJ databases">
        <authorList>
            <person name="Chiriac C."/>
            <person name="Salcher M."/>
            <person name="Ghai R."/>
            <person name="Kavagutti S V."/>
        </authorList>
    </citation>
    <scope>NUCLEOTIDE SEQUENCE</scope>
</reference>
<proteinExistence type="predicted"/>
<sequence length="235" mass="26963">MASRETQEFYQQNQQFTYDYPDIPANLITKLQKFNWITGTNRTPYLEVGIAGPWADMLEEARCVDHLFVEHRGGYDHQGWSSLCIHGLGATLTDSVGAYPEYKNIPESQLPYKWTEIADLCPVTTNYFKTKFPYQKYFRIRYMRLDPGGYISPHHDSTSFIMGAVNISLNNPLGCSMVLDGVGVVPFKDTGSVIAFNNSYEHIVWNQSAEPRYHIIVHGMWAPQWMDLVVNSYKT</sequence>
<dbReference type="EMBL" id="LR796233">
    <property type="protein sequence ID" value="CAB4129268.1"/>
    <property type="molecule type" value="Genomic_DNA"/>
</dbReference>
<organism evidence="2">
    <name type="scientific">uncultured Caudovirales phage</name>
    <dbReference type="NCBI Taxonomy" id="2100421"/>
    <lineage>
        <taxon>Viruses</taxon>
        <taxon>Duplodnaviria</taxon>
        <taxon>Heunggongvirae</taxon>
        <taxon>Uroviricota</taxon>
        <taxon>Caudoviricetes</taxon>
        <taxon>Peduoviridae</taxon>
        <taxon>Maltschvirus</taxon>
        <taxon>Maltschvirus maltsch</taxon>
    </lineage>
</organism>
<evidence type="ECO:0000259" key="1">
    <source>
        <dbReference type="Pfam" id="PF05118"/>
    </source>
</evidence>
<dbReference type="SUPFAM" id="SSF51197">
    <property type="entry name" value="Clavaminate synthase-like"/>
    <property type="match status" value="1"/>
</dbReference>
<protein>
    <submittedName>
        <fullName evidence="2">Aspartyl/asparaginy/proline hydroxylase</fullName>
    </submittedName>
</protein>
<accession>A0A6J5L3J5</accession>
<dbReference type="Gene3D" id="2.60.120.330">
    <property type="entry name" value="B-lactam Antibiotic, Isopenicillin N Synthase, Chain"/>
    <property type="match status" value="1"/>
</dbReference>
<dbReference type="InterPro" id="IPR027443">
    <property type="entry name" value="IPNS-like_sf"/>
</dbReference>
<dbReference type="Pfam" id="PF05118">
    <property type="entry name" value="Asp_Arg_Hydrox"/>
    <property type="match status" value="1"/>
</dbReference>
<name>A0A6J5L3J5_9CAUD</name>
<dbReference type="InterPro" id="IPR007803">
    <property type="entry name" value="Asp/Arg/Pro-Hydrxlase"/>
</dbReference>
<gene>
    <name evidence="2" type="ORF">UFOVP112_366</name>
</gene>
<feature type="domain" description="Aspartyl/asparaginy/proline hydroxylase" evidence="1">
    <location>
        <begin position="80"/>
        <end position="218"/>
    </location>
</feature>
<evidence type="ECO:0000313" key="2">
    <source>
        <dbReference type="EMBL" id="CAB4129268.1"/>
    </source>
</evidence>